<dbReference type="Pfam" id="PF00078">
    <property type="entry name" value="RVT_1"/>
    <property type="match status" value="1"/>
</dbReference>
<dbReference type="SUPFAM" id="SSF56672">
    <property type="entry name" value="DNA/RNA polymerases"/>
    <property type="match status" value="1"/>
</dbReference>
<evidence type="ECO:0000313" key="2">
    <source>
        <dbReference type="EMBL" id="KAK0590755.1"/>
    </source>
</evidence>
<dbReference type="CDD" id="cd01650">
    <property type="entry name" value="RT_nLTR_like"/>
    <property type="match status" value="1"/>
</dbReference>
<gene>
    <name evidence="2" type="ORF">LWI29_031270</name>
</gene>
<dbReference type="InterPro" id="IPR000477">
    <property type="entry name" value="RT_dom"/>
</dbReference>
<sequence length="498" mass="56364">MKKIAIDYFCKLFSFRIHNGNYEGLPRFFPVLEDNEASNLCRVISDEEVKESIFSIGGLKAPGPDGIPAAFYHNQWEVCGKELVGVVRESFRVGSFPAELNQTLITLVPKVPSPLDMSQIRPISLCNTTYKAISKIIVQRLRSLLPKLISPNQVAFIPGRHIQDNIVVAQEAFHKFKSMKGKKGYVAWKIDLAKAYDRIQWSFIRQVISEVGIEGSFRDLIMWCITSVNYRVVLNGEVSDQFSPGCGIRQGDPLSPYLFVLCMEKLSHLIFERRNLGTWKSIKISRGGPEISHLFFTDDLILFGQASISQAKTMKECLDIFCDYSGQQVSYPKSRVLCSTNVKERDAKLIAEVCDSPITKDLGKYLGVPLIHGRVRVRTYWDIVERTQKRLAAWKMDSLSLAGRVTLIKAVTSALPIYAMQTVKFPSEMCYKLDKINRDFLWGHSSKAVVHLVKWDTVCLPKNKGGLGIKKTKEMNQALLAKAGWRILQNEDGIWCQI</sequence>
<organism evidence="2 3">
    <name type="scientific">Acer saccharum</name>
    <name type="common">Sugar maple</name>
    <dbReference type="NCBI Taxonomy" id="4024"/>
    <lineage>
        <taxon>Eukaryota</taxon>
        <taxon>Viridiplantae</taxon>
        <taxon>Streptophyta</taxon>
        <taxon>Embryophyta</taxon>
        <taxon>Tracheophyta</taxon>
        <taxon>Spermatophyta</taxon>
        <taxon>Magnoliopsida</taxon>
        <taxon>eudicotyledons</taxon>
        <taxon>Gunneridae</taxon>
        <taxon>Pentapetalae</taxon>
        <taxon>rosids</taxon>
        <taxon>malvids</taxon>
        <taxon>Sapindales</taxon>
        <taxon>Sapindaceae</taxon>
        <taxon>Hippocastanoideae</taxon>
        <taxon>Acereae</taxon>
        <taxon>Acer</taxon>
    </lineage>
</organism>
<comment type="caution">
    <text evidence="2">The sequence shown here is derived from an EMBL/GenBank/DDBJ whole genome shotgun (WGS) entry which is preliminary data.</text>
</comment>
<feature type="domain" description="Reverse transcriptase" evidence="1">
    <location>
        <begin position="89"/>
        <end position="370"/>
    </location>
</feature>
<name>A0AA39VRU8_ACESA</name>
<dbReference type="Proteomes" id="UP001168877">
    <property type="component" value="Unassembled WGS sequence"/>
</dbReference>
<dbReference type="PANTHER" id="PTHR33116">
    <property type="entry name" value="REVERSE TRANSCRIPTASE ZINC-BINDING DOMAIN-CONTAINING PROTEIN-RELATED-RELATED"/>
    <property type="match status" value="1"/>
</dbReference>
<dbReference type="PROSITE" id="PS50878">
    <property type="entry name" value="RT_POL"/>
    <property type="match status" value="1"/>
</dbReference>
<proteinExistence type="predicted"/>
<dbReference type="AlphaFoldDB" id="A0AA39VRU8"/>
<evidence type="ECO:0000259" key="1">
    <source>
        <dbReference type="PROSITE" id="PS50878"/>
    </source>
</evidence>
<reference evidence="2" key="1">
    <citation type="journal article" date="2022" name="Plant J.">
        <title>Strategies of tolerance reflected in two North American maple genomes.</title>
        <authorList>
            <person name="McEvoy S.L."/>
            <person name="Sezen U.U."/>
            <person name="Trouern-Trend A."/>
            <person name="McMahon S.M."/>
            <person name="Schaberg P.G."/>
            <person name="Yang J."/>
            <person name="Wegrzyn J.L."/>
            <person name="Swenson N.G."/>
        </authorList>
    </citation>
    <scope>NUCLEOTIDE SEQUENCE</scope>
    <source>
        <strain evidence="2">NS2018</strain>
    </source>
</reference>
<dbReference type="PANTHER" id="PTHR33116:SF70">
    <property type="entry name" value="NON-LTR RETROELEMENT REVERSE TRANSCRIPTASE-LIKE PROTEIN"/>
    <property type="match status" value="1"/>
</dbReference>
<reference evidence="2" key="2">
    <citation type="submission" date="2023-06" db="EMBL/GenBank/DDBJ databases">
        <authorList>
            <person name="Swenson N.G."/>
            <person name="Wegrzyn J.L."/>
            <person name="Mcevoy S.L."/>
        </authorList>
    </citation>
    <scope>NUCLEOTIDE SEQUENCE</scope>
    <source>
        <strain evidence="2">NS2018</strain>
        <tissue evidence="2">Leaf</tissue>
    </source>
</reference>
<dbReference type="InterPro" id="IPR043502">
    <property type="entry name" value="DNA/RNA_pol_sf"/>
</dbReference>
<protein>
    <recommendedName>
        <fullName evidence="1">Reverse transcriptase domain-containing protein</fullName>
    </recommendedName>
</protein>
<accession>A0AA39VRU8</accession>
<evidence type="ECO:0000313" key="3">
    <source>
        <dbReference type="Proteomes" id="UP001168877"/>
    </source>
</evidence>
<keyword evidence="3" id="KW-1185">Reference proteome</keyword>
<dbReference type="EMBL" id="JAUESC010000381">
    <property type="protein sequence ID" value="KAK0590755.1"/>
    <property type="molecule type" value="Genomic_DNA"/>
</dbReference>